<feature type="transmembrane region" description="Helical" evidence="1">
    <location>
        <begin position="52"/>
        <end position="73"/>
    </location>
</feature>
<dbReference type="Proteomes" id="UP000523007">
    <property type="component" value="Unassembled WGS sequence"/>
</dbReference>
<name>A0A7W7W5Q3_9ACTN</name>
<keyword evidence="1" id="KW-0472">Membrane</keyword>
<keyword evidence="3" id="KW-1185">Reference proteome</keyword>
<dbReference type="AlphaFoldDB" id="A0A7W7W5Q3"/>
<evidence type="ECO:0000313" key="2">
    <source>
        <dbReference type="EMBL" id="MBB4935011.1"/>
    </source>
</evidence>
<dbReference type="RefSeq" id="WP_184584805.1">
    <property type="nucleotide sequence ID" value="NZ_JACHJT010000002.1"/>
</dbReference>
<evidence type="ECO:0000313" key="3">
    <source>
        <dbReference type="Proteomes" id="UP000523007"/>
    </source>
</evidence>
<reference evidence="2 3" key="1">
    <citation type="submission" date="2020-08" db="EMBL/GenBank/DDBJ databases">
        <title>Sequencing the genomes of 1000 actinobacteria strains.</title>
        <authorList>
            <person name="Klenk H.-P."/>
        </authorList>
    </citation>
    <scope>NUCLEOTIDE SEQUENCE [LARGE SCALE GENOMIC DNA]</scope>
    <source>
        <strain evidence="2 3">DSM 102030</strain>
    </source>
</reference>
<keyword evidence="1" id="KW-1133">Transmembrane helix</keyword>
<dbReference type="EMBL" id="JACHJT010000002">
    <property type="protein sequence ID" value="MBB4935011.1"/>
    <property type="molecule type" value="Genomic_DNA"/>
</dbReference>
<accession>A0A7W7W5Q3</accession>
<feature type="transmembrane region" description="Helical" evidence="1">
    <location>
        <begin position="85"/>
        <end position="105"/>
    </location>
</feature>
<proteinExistence type="predicted"/>
<feature type="transmembrane region" description="Helical" evidence="1">
    <location>
        <begin position="111"/>
        <end position="131"/>
    </location>
</feature>
<evidence type="ECO:0000256" key="1">
    <source>
        <dbReference type="SAM" id="Phobius"/>
    </source>
</evidence>
<comment type="caution">
    <text evidence="2">The sequence shown here is derived from an EMBL/GenBank/DDBJ whole genome shotgun (WGS) entry which is preliminary data.</text>
</comment>
<feature type="transmembrane region" description="Helical" evidence="1">
    <location>
        <begin position="12"/>
        <end position="32"/>
    </location>
</feature>
<keyword evidence="1" id="KW-0812">Transmembrane</keyword>
<organism evidence="2 3">
    <name type="scientific">Lipingzhangella halophila</name>
    <dbReference type="NCBI Taxonomy" id="1783352"/>
    <lineage>
        <taxon>Bacteria</taxon>
        <taxon>Bacillati</taxon>
        <taxon>Actinomycetota</taxon>
        <taxon>Actinomycetes</taxon>
        <taxon>Streptosporangiales</taxon>
        <taxon>Nocardiopsidaceae</taxon>
        <taxon>Lipingzhangella</taxon>
    </lineage>
</organism>
<gene>
    <name evidence="2" type="ORF">F4561_005905</name>
</gene>
<sequence length="140" mass="15314">MDPDQRTTVIRGVLSVLAALAFYVAWSTARFFAYMELSTPEQLESPWGGPALWIALPQLLSSFCMVLIGAWVYGRHRLRSRAGALVVLTLPVLIFLLDEVTGVLGDAPYKVLFLRFAAAAIGIGSALWLALPRRERVGGP</sequence>
<protein>
    <submittedName>
        <fullName evidence="2">Uncharacterized protein</fullName>
    </submittedName>
</protein>